<reference evidence="1 2" key="1">
    <citation type="submission" date="2021-05" db="EMBL/GenBank/DDBJ databases">
        <title>Fusibacter ferrireducens sp. nov., an anaerobic, sulfur- and Fe-reducing bacterium isolated from the mangrove sediment.</title>
        <authorList>
            <person name="Qiu D."/>
        </authorList>
    </citation>
    <scope>NUCLEOTIDE SEQUENCE [LARGE SCALE GENOMIC DNA]</scope>
    <source>
        <strain evidence="1 2">DSM 12116</strain>
    </source>
</reference>
<proteinExistence type="predicted"/>
<evidence type="ECO:0000313" key="1">
    <source>
        <dbReference type="EMBL" id="MBS7528764.1"/>
    </source>
</evidence>
<dbReference type="Proteomes" id="UP000746471">
    <property type="component" value="Unassembled WGS sequence"/>
</dbReference>
<keyword evidence="2" id="KW-1185">Reference proteome</keyword>
<gene>
    <name evidence="1" type="ORF">KHM83_19030</name>
</gene>
<dbReference type="EMBL" id="JAHBCL010000059">
    <property type="protein sequence ID" value="MBS7528764.1"/>
    <property type="molecule type" value="Genomic_DNA"/>
</dbReference>
<dbReference type="RefSeq" id="WP_213238619.1">
    <property type="nucleotide sequence ID" value="NZ_JAHBCL010000059.1"/>
</dbReference>
<comment type="caution">
    <text evidence="1">The sequence shown here is derived from an EMBL/GenBank/DDBJ whole genome shotgun (WGS) entry which is preliminary data.</text>
</comment>
<accession>A0ABS5PUC1</accession>
<organism evidence="1 2">
    <name type="scientific">Fusibacter paucivorans</name>
    <dbReference type="NCBI Taxonomy" id="76009"/>
    <lineage>
        <taxon>Bacteria</taxon>
        <taxon>Bacillati</taxon>
        <taxon>Bacillota</taxon>
        <taxon>Clostridia</taxon>
        <taxon>Eubacteriales</taxon>
        <taxon>Eubacteriales Family XII. Incertae Sedis</taxon>
        <taxon>Fusibacter</taxon>
    </lineage>
</organism>
<sequence>MKKRTLIMALFIRPWAIVSFDSMPYGGWDEDGIRYMYGNPLQIQLFTKETN</sequence>
<evidence type="ECO:0000313" key="2">
    <source>
        <dbReference type="Proteomes" id="UP000746471"/>
    </source>
</evidence>
<name>A0ABS5PUC1_9FIRM</name>
<protein>
    <submittedName>
        <fullName evidence="1">Uncharacterized protein</fullName>
    </submittedName>
</protein>